<proteinExistence type="predicted"/>
<organism evidence="2 3">
    <name type="scientific">Cetraspora pellucida</name>
    <dbReference type="NCBI Taxonomy" id="1433469"/>
    <lineage>
        <taxon>Eukaryota</taxon>
        <taxon>Fungi</taxon>
        <taxon>Fungi incertae sedis</taxon>
        <taxon>Mucoromycota</taxon>
        <taxon>Glomeromycotina</taxon>
        <taxon>Glomeromycetes</taxon>
        <taxon>Diversisporales</taxon>
        <taxon>Gigasporaceae</taxon>
        <taxon>Cetraspora</taxon>
    </lineage>
</organism>
<dbReference type="AlphaFoldDB" id="A0A9N9B5X2"/>
<name>A0A9N9B5X2_9GLOM</name>
<reference evidence="2" key="1">
    <citation type="submission" date="2021-06" db="EMBL/GenBank/DDBJ databases">
        <authorList>
            <person name="Kallberg Y."/>
            <person name="Tangrot J."/>
            <person name="Rosling A."/>
        </authorList>
    </citation>
    <scope>NUCLEOTIDE SEQUENCE</scope>
    <source>
        <strain evidence="2">FL966</strain>
    </source>
</reference>
<feature type="non-terminal residue" evidence="2">
    <location>
        <position position="89"/>
    </location>
</feature>
<gene>
    <name evidence="2" type="ORF">CPELLU_LOCUS5009</name>
</gene>
<dbReference type="OrthoDB" id="10648046at2759"/>
<keyword evidence="3" id="KW-1185">Reference proteome</keyword>
<sequence>PSSFKNSPPPSIKSGFITSSNSSCLFMNDRAIGLENRVQRLKELLRNKDEQLNQQAEMINQLSKMLNSKFKKRTRTHEIWKHVSHVKFV</sequence>
<keyword evidence="1" id="KW-0175">Coiled coil</keyword>
<evidence type="ECO:0000313" key="3">
    <source>
        <dbReference type="Proteomes" id="UP000789759"/>
    </source>
</evidence>
<evidence type="ECO:0000313" key="2">
    <source>
        <dbReference type="EMBL" id="CAG8556725.1"/>
    </source>
</evidence>
<protein>
    <submittedName>
        <fullName evidence="2">98_t:CDS:1</fullName>
    </submittedName>
</protein>
<dbReference type="Proteomes" id="UP000789759">
    <property type="component" value="Unassembled WGS sequence"/>
</dbReference>
<accession>A0A9N9B5X2</accession>
<evidence type="ECO:0000256" key="1">
    <source>
        <dbReference type="SAM" id="Coils"/>
    </source>
</evidence>
<feature type="coiled-coil region" evidence="1">
    <location>
        <begin position="31"/>
        <end position="65"/>
    </location>
</feature>
<dbReference type="EMBL" id="CAJVQA010002761">
    <property type="protein sequence ID" value="CAG8556725.1"/>
    <property type="molecule type" value="Genomic_DNA"/>
</dbReference>
<comment type="caution">
    <text evidence="2">The sequence shown here is derived from an EMBL/GenBank/DDBJ whole genome shotgun (WGS) entry which is preliminary data.</text>
</comment>